<dbReference type="RefSeq" id="WP_192110329.1">
    <property type="nucleotide sequence ID" value="NZ_JACYXJ010000006.1"/>
</dbReference>
<evidence type="ECO:0000313" key="2">
    <source>
        <dbReference type="Proteomes" id="UP000615687"/>
    </source>
</evidence>
<name>A0ABR9CDB5_9HYPH</name>
<reference evidence="1 2" key="1">
    <citation type="submission" date="2020-09" db="EMBL/GenBank/DDBJ databases">
        <title>The genome sequence of type strain Labrenzia polysiphoniae KACC 19711.</title>
        <authorList>
            <person name="Liu Y."/>
        </authorList>
    </citation>
    <scope>NUCLEOTIDE SEQUENCE [LARGE SCALE GENOMIC DNA]</scope>
    <source>
        <strain evidence="1 2">KACC 19711</strain>
    </source>
</reference>
<protein>
    <submittedName>
        <fullName evidence="1">Uncharacterized protein</fullName>
    </submittedName>
</protein>
<comment type="caution">
    <text evidence="1">The sequence shown here is derived from an EMBL/GenBank/DDBJ whole genome shotgun (WGS) entry which is preliminary data.</text>
</comment>
<dbReference type="EMBL" id="JACYXJ010000006">
    <property type="protein sequence ID" value="MBD8877869.1"/>
    <property type="molecule type" value="Genomic_DNA"/>
</dbReference>
<organism evidence="1 2">
    <name type="scientific">Roseibium polysiphoniae</name>
    <dbReference type="NCBI Taxonomy" id="2571221"/>
    <lineage>
        <taxon>Bacteria</taxon>
        <taxon>Pseudomonadati</taxon>
        <taxon>Pseudomonadota</taxon>
        <taxon>Alphaproteobacteria</taxon>
        <taxon>Hyphomicrobiales</taxon>
        <taxon>Stappiaceae</taxon>
        <taxon>Roseibium</taxon>
    </lineage>
</organism>
<evidence type="ECO:0000313" key="1">
    <source>
        <dbReference type="EMBL" id="MBD8877869.1"/>
    </source>
</evidence>
<gene>
    <name evidence="1" type="ORF">IG617_16370</name>
</gene>
<dbReference type="Proteomes" id="UP000615687">
    <property type="component" value="Unassembled WGS sequence"/>
</dbReference>
<keyword evidence="2" id="KW-1185">Reference proteome</keyword>
<sequence>MSEKAQSVAVASPAKPSLESQYKPVGIAALTAAALCAGHKTEKKNHN</sequence>
<accession>A0ABR9CDB5</accession>
<proteinExistence type="predicted"/>